<dbReference type="SUPFAM" id="SSF81606">
    <property type="entry name" value="PP2C-like"/>
    <property type="match status" value="1"/>
</dbReference>
<dbReference type="Pfam" id="PF13581">
    <property type="entry name" value="HATPase_c_2"/>
    <property type="match status" value="1"/>
</dbReference>
<dbReference type="InterPro" id="IPR052016">
    <property type="entry name" value="Bact_Sigma-Reg"/>
</dbReference>
<gene>
    <name evidence="4" type="ORF">GCM10009751_24360</name>
</gene>
<reference evidence="4 5" key="1">
    <citation type="journal article" date="2019" name="Int. J. Syst. Evol. Microbiol.">
        <title>The Global Catalogue of Microorganisms (GCM) 10K type strain sequencing project: providing services to taxonomists for standard genome sequencing and annotation.</title>
        <authorList>
            <consortium name="The Broad Institute Genomics Platform"/>
            <consortium name="The Broad Institute Genome Sequencing Center for Infectious Disease"/>
            <person name="Wu L."/>
            <person name="Ma J."/>
        </authorList>
    </citation>
    <scope>NUCLEOTIDE SEQUENCE [LARGE SCALE GENOMIC DNA]</scope>
    <source>
        <strain evidence="4 5">JCM 14326</strain>
    </source>
</reference>
<dbReference type="InterPro" id="IPR035965">
    <property type="entry name" value="PAS-like_dom_sf"/>
</dbReference>
<dbReference type="Proteomes" id="UP001501094">
    <property type="component" value="Unassembled WGS sequence"/>
</dbReference>
<organism evidence="4 5">
    <name type="scientific">Myceligenerans crystallogenes</name>
    <dbReference type="NCBI Taxonomy" id="316335"/>
    <lineage>
        <taxon>Bacteria</taxon>
        <taxon>Bacillati</taxon>
        <taxon>Actinomycetota</taxon>
        <taxon>Actinomycetes</taxon>
        <taxon>Micrococcales</taxon>
        <taxon>Promicromonosporaceae</taxon>
        <taxon>Myceligenerans</taxon>
    </lineage>
</organism>
<dbReference type="InterPro" id="IPR003594">
    <property type="entry name" value="HATPase_dom"/>
</dbReference>
<dbReference type="PANTHER" id="PTHR43156">
    <property type="entry name" value="STAGE II SPORULATION PROTEIN E-RELATED"/>
    <property type="match status" value="1"/>
</dbReference>
<dbReference type="Gene3D" id="3.60.40.10">
    <property type="entry name" value="PPM-type phosphatase domain"/>
    <property type="match status" value="1"/>
</dbReference>
<dbReference type="SUPFAM" id="SSF55785">
    <property type="entry name" value="PYP-like sensor domain (PAS domain)"/>
    <property type="match status" value="1"/>
</dbReference>
<evidence type="ECO:0000259" key="3">
    <source>
        <dbReference type="SMART" id="SM00331"/>
    </source>
</evidence>
<keyword evidence="1" id="KW-0378">Hydrolase</keyword>
<dbReference type="Pfam" id="PF13426">
    <property type="entry name" value="PAS_9"/>
    <property type="match status" value="1"/>
</dbReference>
<dbReference type="Gene3D" id="3.30.565.10">
    <property type="entry name" value="Histidine kinase-like ATPase, C-terminal domain"/>
    <property type="match status" value="1"/>
</dbReference>
<evidence type="ECO:0000256" key="1">
    <source>
        <dbReference type="ARBA" id="ARBA00022801"/>
    </source>
</evidence>
<dbReference type="InterPro" id="IPR036890">
    <property type="entry name" value="HATPase_C_sf"/>
</dbReference>
<feature type="region of interest" description="Disordered" evidence="2">
    <location>
        <begin position="1"/>
        <end position="100"/>
    </location>
</feature>
<dbReference type="EMBL" id="BAAANL010000004">
    <property type="protein sequence ID" value="GAA1865362.1"/>
    <property type="molecule type" value="Genomic_DNA"/>
</dbReference>
<name>A0ABN2NFC9_9MICO</name>
<dbReference type="InterPro" id="IPR001932">
    <property type="entry name" value="PPM-type_phosphatase-like_dom"/>
</dbReference>
<dbReference type="InterPro" id="IPR029016">
    <property type="entry name" value="GAF-like_dom_sf"/>
</dbReference>
<proteinExistence type="predicted"/>
<dbReference type="SUPFAM" id="SSF55874">
    <property type="entry name" value="ATPase domain of HSP90 chaperone/DNA topoisomerase II/histidine kinase"/>
    <property type="match status" value="1"/>
</dbReference>
<evidence type="ECO:0000313" key="5">
    <source>
        <dbReference type="Proteomes" id="UP001501094"/>
    </source>
</evidence>
<dbReference type="InterPro" id="IPR036457">
    <property type="entry name" value="PPM-type-like_dom_sf"/>
</dbReference>
<dbReference type="Gene3D" id="3.30.450.20">
    <property type="entry name" value="PAS domain"/>
    <property type="match status" value="1"/>
</dbReference>
<dbReference type="CDD" id="cd16936">
    <property type="entry name" value="HATPase_RsbW-like"/>
    <property type="match status" value="1"/>
</dbReference>
<protein>
    <recommendedName>
        <fullName evidence="3">PPM-type phosphatase domain-containing protein</fullName>
    </recommendedName>
</protein>
<keyword evidence="5" id="KW-1185">Reference proteome</keyword>
<accession>A0ABN2NFC9</accession>
<dbReference type="InterPro" id="IPR000014">
    <property type="entry name" value="PAS"/>
</dbReference>
<dbReference type="PANTHER" id="PTHR43156:SF2">
    <property type="entry name" value="STAGE II SPORULATION PROTEIN E"/>
    <property type="match status" value="1"/>
</dbReference>
<dbReference type="Gene3D" id="3.30.450.40">
    <property type="match status" value="1"/>
</dbReference>
<dbReference type="Pfam" id="PF07228">
    <property type="entry name" value="SpoIIE"/>
    <property type="match status" value="1"/>
</dbReference>
<feature type="compositionally biased region" description="Low complexity" evidence="2">
    <location>
        <begin position="20"/>
        <end position="45"/>
    </location>
</feature>
<comment type="caution">
    <text evidence="4">The sequence shown here is derived from an EMBL/GenBank/DDBJ whole genome shotgun (WGS) entry which is preliminary data.</text>
</comment>
<evidence type="ECO:0000256" key="2">
    <source>
        <dbReference type="SAM" id="MobiDB-lite"/>
    </source>
</evidence>
<feature type="region of interest" description="Disordered" evidence="2">
    <location>
        <begin position="291"/>
        <end position="340"/>
    </location>
</feature>
<feature type="domain" description="PPM-type phosphatase" evidence="3">
    <location>
        <begin position="480"/>
        <end position="691"/>
    </location>
</feature>
<evidence type="ECO:0000313" key="4">
    <source>
        <dbReference type="EMBL" id="GAA1865362.1"/>
    </source>
</evidence>
<dbReference type="SMART" id="SM00331">
    <property type="entry name" value="PP2C_SIG"/>
    <property type="match status" value="1"/>
</dbReference>
<sequence>MSWSVPPEGPGQGRTPQVPAPGAATPASSAREPGAPAGAPGRTPPLSATRPSVPPGLPTATPAAPAPPDPGARAPEPARHPLSAPPRTDPPRARRPMPPSIGELLLRGAATIGVPVFVAGRFEDGMPLLWANEAFEKHADVRFSDVAGRPLSILGDRLGTPEESARMREQLAAGEEVHMMVRSAPRGGVAGWAQVSLTPARAGHDDRVTHWIGIGVDVSEHMERQAAHLATLTAQHRQREDSDLITQTTELLADLEYPYALRDIAELLGHVVRWAGFYVNDDGLMPAEGIDVKNPPSGRGRRHARYVAGDDQSRGGTGHRGVQDQLGDATSSGDATPTPGRLLEIVDDVQSLLDGQGDEPVALHLDIPHAQYSASGWLQRDLTRRLSEEMDGVPRTVVVHPVAGRKSTLGLLVVWLEDAGDAAQLYDGTEESEEVRAVLEVVARRAGNAIDNARLYAREHRLAETLQRAMLPEQADVPGLDVWTYYAPNAEHAQVGGDWYDILQISADVVGLVIGDVVGHDVEAAATMGQLRSVVRSYAFEMSAPGSVLQKVDQLVAGMGIPRSASMVYATLLKSESGSQSIEYSRAGHLPPLLLRGGEVVTLDEGGGALVGFGSRERTTGSYDLLPGDTLLFYTDGLIERRDRSLRIGLEKLLETAAAIQSKDAAGVGEELLARLADKPEDDVAIVVVRLPDPEGDKAEPSLSPRWRRWMLPSEPSSIGRARHAVLRTCQAWGVEESAQAELVVSELVANGVLHGWGHITLRLYDTGEGLRIEVEDSNPAPPVATDGHPNRLGGFGMQIVERLAEWGWRPAGTGKLVWAKLRDQAK</sequence>